<dbReference type="InterPro" id="IPR001353">
    <property type="entry name" value="Proteasome_sua/b"/>
</dbReference>
<dbReference type="OrthoDB" id="37597at2759"/>
<keyword evidence="4" id="KW-0888">Threonine protease</keyword>
<name>A0A0D2AM53_9EURO</name>
<keyword evidence="6 11" id="KW-0647">Proteasome</keyword>
<dbReference type="PANTHER" id="PTHR32194">
    <property type="entry name" value="METALLOPROTEASE TLDD"/>
    <property type="match status" value="1"/>
</dbReference>
<comment type="function">
    <text evidence="11">Component of the proteasome, a multicatalytic proteinase complex which is characterized by its ability to cleave peptides with Arg, Phe, Tyr, Leu, and Glu adjacent to the leaving group at neutral or slightly basic pH. The proteasome has an ATP-dependent proteolytic activity.</text>
</comment>
<evidence type="ECO:0000256" key="4">
    <source>
        <dbReference type="ARBA" id="ARBA00022698"/>
    </source>
</evidence>
<keyword evidence="5" id="KW-0378">Hydrolase</keyword>
<dbReference type="STRING" id="215243.A0A0D2AM53"/>
<evidence type="ECO:0000256" key="7">
    <source>
        <dbReference type="ARBA" id="ARBA00023145"/>
    </source>
</evidence>
<dbReference type="EMBL" id="KN847337">
    <property type="protein sequence ID" value="KIW41006.1"/>
    <property type="molecule type" value="Genomic_DNA"/>
</dbReference>
<organism evidence="12 13">
    <name type="scientific">Exophiala oligosperma</name>
    <dbReference type="NCBI Taxonomy" id="215243"/>
    <lineage>
        <taxon>Eukaryota</taxon>
        <taxon>Fungi</taxon>
        <taxon>Dikarya</taxon>
        <taxon>Ascomycota</taxon>
        <taxon>Pezizomycotina</taxon>
        <taxon>Eurotiomycetes</taxon>
        <taxon>Chaetothyriomycetidae</taxon>
        <taxon>Chaetothyriales</taxon>
        <taxon>Herpotrichiellaceae</taxon>
        <taxon>Exophiala</taxon>
    </lineage>
</organism>
<comment type="catalytic activity">
    <reaction evidence="1">
        <text>Cleavage of peptide bonds with very broad specificity.</text>
        <dbReference type="EC" id="3.4.25.1"/>
    </reaction>
</comment>
<dbReference type="HOGENOM" id="CLU_035750_7_1_1"/>
<dbReference type="GO" id="GO:0019774">
    <property type="term" value="C:proteasome core complex, beta-subunit complex"/>
    <property type="evidence" value="ECO:0007669"/>
    <property type="project" value="UniProtKB-ARBA"/>
</dbReference>
<evidence type="ECO:0000256" key="5">
    <source>
        <dbReference type="ARBA" id="ARBA00022801"/>
    </source>
</evidence>
<evidence type="ECO:0000256" key="2">
    <source>
        <dbReference type="ARBA" id="ARBA00022490"/>
    </source>
</evidence>
<dbReference type="Gene3D" id="3.60.20.10">
    <property type="entry name" value="Glutamine Phosphoribosylpyrophosphate, subunit 1, domain 1"/>
    <property type="match status" value="1"/>
</dbReference>
<comment type="subcellular location">
    <subcellularLocation>
        <location evidence="11">Cytoplasm</location>
    </subcellularLocation>
    <subcellularLocation>
        <location evidence="11">Nucleus</location>
    </subcellularLocation>
</comment>
<comment type="subunit">
    <text evidence="11">Component of the proteasome complex.</text>
</comment>
<dbReference type="PANTHER" id="PTHR32194:SF3">
    <property type="entry name" value="PROTEASOME SUBUNIT BETA"/>
    <property type="match status" value="1"/>
</dbReference>
<protein>
    <recommendedName>
        <fullName evidence="11">Proteasome subunit beta</fullName>
    </recommendedName>
</protein>
<dbReference type="GO" id="GO:0005737">
    <property type="term" value="C:cytoplasm"/>
    <property type="evidence" value="ECO:0007669"/>
    <property type="project" value="UniProtKB-SubCell"/>
</dbReference>
<evidence type="ECO:0000256" key="11">
    <source>
        <dbReference type="RuleBase" id="RU004203"/>
    </source>
</evidence>
<keyword evidence="3" id="KW-0645">Protease</keyword>
<dbReference type="InterPro" id="IPR029055">
    <property type="entry name" value="Ntn_hydrolases_N"/>
</dbReference>
<dbReference type="SUPFAM" id="SSF56235">
    <property type="entry name" value="N-terminal nucleophile aminohydrolases (Ntn hydrolases)"/>
    <property type="match status" value="1"/>
</dbReference>
<evidence type="ECO:0000256" key="3">
    <source>
        <dbReference type="ARBA" id="ARBA00022670"/>
    </source>
</evidence>
<evidence type="ECO:0000256" key="10">
    <source>
        <dbReference type="PIRSR" id="PIRSR600243-1"/>
    </source>
</evidence>
<comment type="subunit">
    <text evidence="9">The 26S proteasome consists of a 20S proteasome core and two 19S regulatory subunits. The 20S proteasome core is composed of 28 subunits that are arranged in four stacked rings, resulting in a barrel-shaped structure. The two end rings are each formed by seven alpha subunits, and the two central rings are each formed by seven beta subunits. The catalytic chamber with the active sites is on the inside of the barrel.</text>
</comment>
<evidence type="ECO:0000313" key="13">
    <source>
        <dbReference type="Proteomes" id="UP000053342"/>
    </source>
</evidence>
<dbReference type="RefSeq" id="XP_016261222.1">
    <property type="nucleotide sequence ID" value="XM_016407742.1"/>
</dbReference>
<evidence type="ECO:0000313" key="12">
    <source>
        <dbReference type="EMBL" id="KIW41006.1"/>
    </source>
</evidence>
<evidence type="ECO:0000256" key="9">
    <source>
        <dbReference type="ARBA" id="ARBA00026071"/>
    </source>
</evidence>
<sequence>MDSLVAQYTQSPFRNDGLDAEEQLDYSGSTPSLSLKFALPPVPRPSAFLRATTDDYANPNCPIKIAHGTTTLAFRFKGGIIVATDSRATAGNWIASQTVKKVIEINPMLLGTMAGGAADCQYWLAYLGIQCRLHELRHKRRISVAAASKILANLVYSYKGMGLSMGTMITGVTPQEGPALYYIDSDGTRLSGNLFCVGSGQTFAYGVLDALYKYDLEDDEALELGRRSILAATHRDAYSGGYINLYHVKEDGWVKHGFSDTNPIFWQTKLEKGEFSNVTSELS</sequence>
<keyword evidence="2 11" id="KW-0963">Cytoplasm</keyword>
<dbReference type="InterPro" id="IPR016050">
    <property type="entry name" value="Proteasome_bsu_CS"/>
</dbReference>
<dbReference type="PROSITE" id="PS00854">
    <property type="entry name" value="PROTEASOME_BETA_1"/>
    <property type="match status" value="1"/>
</dbReference>
<keyword evidence="7" id="KW-0865">Zymogen</keyword>
<dbReference type="InterPro" id="IPR023333">
    <property type="entry name" value="Proteasome_suB-type"/>
</dbReference>
<feature type="active site" description="Nucleophile" evidence="10">
    <location>
        <position position="69"/>
    </location>
</feature>
<dbReference type="GO" id="GO:0005634">
    <property type="term" value="C:nucleus"/>
    <property type="evidence" value="ECO:0007669"/>
    <property type="project" value="UniProtKB-SubCell"/>
</dbReference>
<dbReference type="Proteomes" id="UP000053342">
    <property type="component" value="Unassembled WGS sequence"/>
</dbReference>
<comment type="similarity">
    <text evidence="11">Belongs to the peptidase T1B family.</text>
</comment>
<accession>A0A0D2AM53</accession>
<dbReference type="GO" id="GO:0051603">
    <property type="term" value="P:proteolysis involved in protein catabolic process"/>
    <property type="evidence" value="ECO:0007669"/>
    <property type="project" value="InterPro"/>
</dbReference>
<reference evidence="12 13" key="1">
    <citation type="submission" date="2015-01" db="EMBL/GenBank/DDBJ databases">
        <title>The Genome Sequence of Exophiala oligosperma CBS72588.</title>
        <authorList>
            <consortium name="The Broad Institute Genomics Platform"/>
            <person name="Cuomo C."/>
            <person name="de Hoog S."/>
            <person name="Gorbushina A."/>
            <person name="Stielow B."/>
            <person name="Teixiera M."/>
            <person name="Abouelleil A."/>
            <person name="Chapman S.B."/>
            <person name="Priest M."/>
            <person name="Young S.K."/>
            <person name="Wortman J."/>
            <person name="Nusbaum C."/>
            <person name="Birren B."/>
        </authorList>
    </citation>
    <scope>NUCLEOTIDE SEQUENCE [LARGE SCALE GENOMIC DNA]</scope>
    <source>
        <strain evidence="12 13">CBS 72588</strain>
    </source>
</reference>
<dbReference type="GO" id="GO:0004298">
    <property type="term" value="F:threonine-type endopeptidase activity"/>
    <property type="evidence" value="ECO:0007669"/>
    <property type="project" value="UniProtKB-KW"/>
</dbReference>
<keyword evidence="13" id="KW-1185">Reference proteome</keyword>
<gene>
    <name evidence="12" type="ORF">PV06_06603</name>
</gene>
<evidence type="ECO:0000256" key="1">
    <source>
        <dbReference type="ARBA" id="ARBA00001198"/>
    </source>
</evidence>
<dbReference type="PROSITE" id="PS51476">
    <property type="entry name" value="PROTEASOME_BETA_2"/>
    <property type="match status" value="1"/>
</dbReference>
<proteinExistence type="inferred from homology"/>
<keyword evidence="8 11" id="KW-0539">Nucleus</keyword>
<dbReference type="CDD" id="cd03761">
    <property type="entry name" value="proteasome_beta_type_5"/>
    <property type="match status" value="1"/>
</dbReference>
<evidence type="ECO:0000256" key="6">
    <source>
        <dbReference type="ARBA" id="ARBA00022942"/>
    </source>
</evidence>
<dbReference type="VEuPathDB" id="FungiDB:PV06_06603"/>
<dbReference type="InterPro" id="IPR000243">
    <property type="entry name" value="Pept_T1A_subB"/>
</dbReference>
<dbReference type="GeneID" id="27358677"/>
<dbReference type="Pfam" id="PF00227">
    <property type="entry name" value="Proteasome"/>
    <property type="match status" value="1"/>
</dbReference>
<dbReference type="AlphaFoldDB" id="A0A0D2AM53"/>
<dbReference type="FunFam" id="3.60.20.10:FF:000013">
    <property type="entry name" value="Proteasome subunit beta type-5"/>
    <property type="match status" value="1"/>
</dbReference>
<evidence type="ECO:0000256" key="8">
    <source>
        <dbReference type="ARBA" id="ARBA00023242"/>
    </source>
</evidence>
<dbReference type="PRINTS" id="PR00141">
    <property type="entry name" value="PROTEASOME"/>
</dbReference>